<dbReference type="KEGG" id="dpd:Deipe_0490"/>
<evidence type="ECO:0000256" key="1">
    <source>
        <dbReference type="SAM" id="MobiDB-lite"/>
    </source>
</evidence>
<protein>
    <recommendedName>
        <fullName evidence="4">Holliday junction resolvase</fullName>
    </recommendedName>
</protein>
<accession>K9ZX01</accession>
<dbReference type="STRING" id="937777.Deipe_0490"/>
<feature type="region of interest" description="Disordered" evidence="1">
    <location>
        <begin position="23"/>
        <end position="42"/>
    </location>
</feature>
<sequence length="126" mass="14198">MPVNGCLKGKEGEREVARALTALGHPAERGQQHAGGQDSPDVKCPSLNRFHLEVKFTKTCQLFSTKRLAEWDAQAKRDAGPQQVPVVVHRWNGQTTWWCRVLRPGREPVLLSLESFVREADQWGRA</sequence>
<dbReference type="EMBL" id="CP003382">
    <property type="protein sequence ID" value="AFZ66086.1"/>
    <property type="molecule type" value="Genomic_DNA"/>
</dbReference>
<dbReference type="PATRIC" id="fig|937777.3.peg.496"/>
<reference evidence="3" key="1">
    <citation type="submission" date="2012-03" db="EMBL/GenBank/DDBJ databases">
        <title>Complete sequence of chromosome of Deinococcus peraridilitoris DSM 19664.</title>
        <authorList>
            <person name="Lucas S."/>
            <person name="Copeland A."/>
            <person name="Lapidus A."/>
            <person name="Glavina del Rio T."/>
            <person name="Dalin E."/>
            <person name="Tice H."/>
            <person name="Bruce D."/>
            <person name="Goodwin L."/>
            <person name="Pitluck S."/>
            <person name="Peters L."/>
            <person name="Mikhailova N."/>
            <person name="Lu M."/>
            <person name="Kyrpides N."/>
            <person name="Mavromatis K."/>
            <person name="Ivanova N."/>
            <person name="Brettin T."/>
            <person name="Detter J.C."/>
            <person name="Han C."/>
            <person name="Larimer F."/>
            <person name="Land M."/>
            <person name="Hauser L."/>
            <person name="Markowitz V."/>
            <person name="Cheng J.-F."/>
            <person name="Hugenholtz P."/>
            <person name="Woyke T."/>
            <person name="Wu D."/>
            <person name="Pukall R."/>
            <person name="Steenblock K."/>
            <person name="Brambilla E."/>
            <person name="Klenk H.-P."/>
            <person name="Eisen J.A."/>
        </authorList>
    </citation>
    <scope>NUCLEOTIDE SEQUENCE [LARGE SCALE GENOMIC DNA]</scope>
    <source>
        <strain evidence="3">DSM 19664 / LMG 22246 / CIP 109416 / KR-200</strain>
    </source>
</reference>
<dbReference type="OrthoDB" id="71784at2"/>
<evidence type="ECO:0000313" key="3">
    <source>
        <dbReference type="Proteomes" id="UP000010467"/>
    </source>
</evidence>
<keyword evidence="3" id="KW-1185">Reference proteome</keyword>
<organism evidence="2 3">
    <name type="scientific">Deinococcus peraridilitoris (strain DSM 19664 / LMG 22246 / CIP 109416 / KR-200)</name>
    <dbReference type="NCBI Taxonomy" id="937777"/>
    <lineage>
        <taxon>Bacteria</taxon>
        <taxon>Thermotogati</taxon>
        <taxon>Deinococcota</taxon>
        <taxon>Deinococci</taxon>
        <taxon>Deinococcales</taxon>
        <taxon>Deinococcaceae</taxon>
        <taxon>Deinococcus</taxon>
    </lineage>
</organism>
<dbReference type="AlphaFoldDB" id="K9ZX01"/>
<evidence type="ECO:0008006" key="4">
    <source>
        <dbReference type="Google" id="ProtNLM"/>
    </source>
</evidence>
<gene>
    <name evidence="2" type="ordered locus">Deipe_0490</name>
</gene>
<dbReference type="Proteomes" id="UP000010467">
    <property type="component" value="Chromosome"/>
</dbReference>
<proteinExistence type="predicted"/>
<dbReference type="RefSeq" id="WP_015234396.1">
    <property type="nucleotide sequence ID" value="NC_019793.1"/>
</dbReference>
<dbReference type="HOGENOM" id="CLU_1977874_0_0_0"/>
<evidence type="ECO:0000313" key="2">
    <source>
        <dbReference type="EMBL" id="AFZ66086.1"/>
    </source>
</evidence>
<name>K9ZX01_DEIPD</name>